<comment type="caution">
    <text evidence="1">The sequence shown here is derived from an EMBL/GenBank/DDBJ whole genome shotgun (WGS) entry which is preliminary data.</text>
</comment>
<evidence type="ECO:0000313" key="2">
    <source>
        <dbReference type="Proteomes" id="UP001500665"/>
    </source>
</evidence>
<sequence>MNKQECALLQQQHPNWHIRPFGDQGCYIATRLGCPFLTDEELVAGLYMTLVEDTLEGLGEALVAQTEIEDSL</sequence>
<protein>
    <submittedName>
        <fullName evidence="1">Uncharacterized protein</fullName>
    </submittedName>
</protein>
<dbReference type="Proteomes" id="UP001500665">
    <property type="component" value="Unassembled WGS sequence"/>
</dbReference>
<dbReference type="RefSeq" id="WP_344238835.1">
    <property type="nucleotide sequence ID" value="NZ_BAAAHH010000005.1"/>
</dbReference>
<dbReference type="EMBL" id="BAAAHH010000005">
    <property type="protein sequence ID" value="GAA0945065.1"/>
    <property type="molecule type" value="Genomic_DNA"/>
</dbReference>
<accession>A0ABP4B7D7</accession>
<gene>
    <name evidence="1" type="ORF">GCM10009550_18480</name>
</gene>
<reference evidence="2" key="1">
    <citation type="journal article" date="2019" name="Int. J. Syst. Evol. Microbiol.">
        <title>The Global Catalogue of Microorganisms (GCM) 10K type strain sequencing project: providing services to taxonomists for standard genome sequencing and annotation.</title>
        <authorList>
            <consortium name="The Broad Institute Genomics Platform"/>
            <consortium name="The Broad Institute Genome Sequencing Center for Infectious Disease"/>
            <person name="Wu L."/>
            <person name="Ma J."/>
        </authorList>
    </citation>
    <scope>NUCLEOTIDE SEQUENCE [LARGE SCALE GENOMIC DNA]</scope>
    <source>
        <strain evidence="2">JCM 10696</strain>
    </source>
</reference>
<proteinExistence type="predicted"/>
<keyword evidence="2" id="KW-1185">Reference proteome</keyword>
<name>A0ABP4B7D7_9ACTN</name>
<evidence type="ECO:0000313" key="1">
    <source>
        <dbReference type="EMBL" id="GAA0945065.1"/>
    </source>
</evidence>
<organism evidence="1 2">
    <name type="scientific">Actinocorallia libanotica</name>
    <dbReference type="NCBI Taxonomy" id="46162"/>
    <lineage>
        <taxon>Bacteria</taxon>
        <taxon>Bacillati</taxon>
        <taxon>Actinomycetota</taxon>
        <taxon>Actinomycetes</taxon>
        <taxon>Streptosporangiales</taxon>
        <taxon>Thermomonosporaceae</taxon>
        <taxon>Actinocorallia</taxon>
    </lineage>
</organism>